<dbReference type="InterPro" id="IPR010582">
    <property type="entry name" value="Catalase_immune_responsive"/>
</dbReference>
<name>A0AAV5VZP8_9BILA</name>
<dbReference type="Pfam" id="PF00199">
    <property type="entry name" value="Catalase"/>
    <property type="match status" value="1"/>
</dbReference>
<dbReference type="AlphaFoldDB" id="A0AAV5VZP8"/>
<feature type="domain" description="Catalase core" evidence="13">
    <location>
        <begin position="27"/>
        <end position="411"/>
    </location>
</feature>
<sequence length="513" mass="58840">LIQMVVDHSQNQLQQQKDQCPIPHQMTTSNGAPIPNKNAVLTAGVRGPMLMQDVVFMDEMAHFDRERIPERVVHAKGAGAHGYFEVTHDITKYCKADLFSKMGKQTPLFLRFSTVKGETASADTVRDLRGFALKFYTEEGNWDLVGNNSPIFFIRDPILFPNFIHTQKRNPQTHLKDANAAWDFFSLRPETMHQMMHLFSDRGIPQSYRHMHGFGSHTFKMVNAEGTPVYVKFHFKTKQGIRSLKPCEAARIGGEDPDFYIRDLFEAIERAEYPEWEMNIQVMPFDEAEKTSFNPFDVTKIWPKGDFPLIPVGRIVLNRNPLNYFAEVEQAAFCPAHIIPGIEFSPDRMLQGRIFSYNDAHFHRLGANKNQLQINCPFRSRAYNTQRDGLAAYNNQGAAINYHPNSFNGPMEVKSVKESVWHLSGDVDRIDAGDDLNYDQPRVFWEKILCEMGRDNLVANIVDGCYSCKPFITERLIANFEKVHSDFASKTRQKLEERRKKCGMGIDEKNCSL</sequence>
<dbReference type="PIRSF" id="PIRSF038928">
    <property type="entry name" value="Catalase_clade1-3"/>
    <property type="match status" value="1"/>
</dbReference>
<dbReference type="PROSITE" id="PS00438">
    <property type="entry name" value="CATALASE_2"/>
    <property type="match status" value="1"/>
</dbReference>
<comment type="function">
    <text evidence="12">Catalyzes the degradation of hydrogen peroxide (H(2)O(2)) generated by peroxisomal oxidases to water and oxygen, thereby protecting cells from the toxic effects of hydrogen peroxide.</text>
</comment>
<dbReference type="PANTHER" id="PTHR11465">
    <property type="entry name" value="CATALASE"/>
    <property type="match status" value="1"/>
</dbReference>
<feature type="active site" evidence="9">
    <location>
        <position position="74"/>
    </location>
</feature>
<dbReference type="SUPFAM" id="SSF56634">
    <property type="entry name" value="Heme-dependent catalase-like"/>
    <property type="match status" value="1"/>
</dbReference>
<evidence type="ECO:0000256" key="8">
    <source>
        <dbReference type="ARBA" id="ARBA00049254"/>
    </source>
</evidence>
<evidence type="ECO:0000313" key="14">
    <source>
        <dbReference type="EMBL" id="GMT23698.1"/>
    </source>
</evidence>
<keyword evidence="5 11" id="KW-0560">Oxidoreductase</keyword>
<feature type="binding site" description="axial binding residue" evidence="10">
    <location>
        <position position="357"/>
    </location>
    <ligand>
        <name>heme</name>
        <dbReference type="ChEBI" id="CHEBI:30413"/>
    </ligand>
    <ligandPart>
        <name>Fe</name>
        <dbReference type="ChEBI" id="CHEBI:18248"/>
    </ligandPart>
</feature>
<dbReference type="GO" id="GO:0005777">
    <property type="term" value="C:peroxisome"/>
    <property type="evidence" value="ECO:0007669"/>
    <property type="project" value="TreeGrafter"/>
</dbReference>
<dbReference type="Proteomes" id="UP001432322">
    <property type="component" value="Unassembled WGS sequence"/>
</dbReference>
<dbReference type="PROSITE" id="PS00437">
    <property type="entry name" value="CATALASE_1"/>
    <property type="match status" value="1"/>
</dbReference>
<dbReference type="GO" id="GO:0005739">
    <property type="term" value="C:mitochondrion"/>
    <property type="evidence" value="ECO:0007669"/>
    <property type="project" value="TreeGrafter"/>
</dbReference>
<comment type="similarity">
    <text evidence="1 11">Belongs to the catalase family.</text>
</comment>
<evidence type="ECO:0000259" key="13">
    <source>
        <dbReference type="SMART" id="SM01060"/>
    </source>
</evidence>
<dbReference type="Gene3D" id="2.40.180.10">
    <property type="entry name" value="Catalase core domain"/>
    <property type="match status" value="1"/>
</dbReference>
<dbReference type="PROSITE" id="PS51402">
    <property type="entry name" value="CATALASE_3"/>
    <property type="match status" value="1"/>
</dbReference>
<dbReference type="PRINTS" id="PR00067">
    <property type="entry name" value="CATALASE"/>
</dbReference>
<dbReference type="Pfam" id="PF06628">
    <property type="entry name" value="Catalase-rel"/>
    <property type="match status" value="1"/>
</dbReference>
<accession>A0AAV5VZP8</accession>
<dbReference type="GO" id="GO:0046872">
    <property type="term" value="F:metal ion binding"/>
    <property type="evidence" value="ECO:0007669"/>
    <property type="project" value="UniProtKB-KW"/>
</dbReference>
<keyword evidence="6 10" id="KW-0408">Iron</keyword>
<dbReference type="FunFam" id="2.40.180.10:FF:000001">
    <property type="entry name" value="Catalase"/>
    <property type="match status" value="1"/>
</dbReference>
<dbReference type="CDD" id="cd08156">
    <property type="entry name" value="catalase_clade_3"/>
    <property type="match status" value="1"/>
</dbReference>
<gene>
    <name evidence="14" type="ORF">PFISCL1PPCAC_14995</name>
</gene>
<evidence type="ECO:0000256" key="10">
    <source>
        <dbReference type="PIRSR" id="PIRSR038928-2"/>
    </source>
</evidence>
<dbReference type="InterPro" id="IPR011614">
    <property type="entry name" value="Catalase_core"/>
</dbReference>
<comment type="catalytic activity">
    <reaction evidence="8 11">
        <text>2 H2O2 = O2 + 2 H2O</text>
        <dbReference type="Rhea" id="RHEA:20309"/>
        <dbReference type="ChEBI" id="CHEBI:15377"/>
        <dbReference type="ChEBI" id="CHEBI:15379"/>
        <dbReference type="ChEBI" id="CHEBI:16240"/>
        <dbReference type="EC" id="1.11.1.6"/>
    </reaction>
</comment>
<proteinExistence type="inferred from homology"/>
<evidence type="ECO:0000256" key="7">
    <source>
        <dbReference type="ARBA" id="ARBA00023324"/>
    </source>
</evidence>
<evidence type="ECO:0000256" key="9">
    <source>
        <dbReference type="PIRSR" id="PIRSR038928-1"/>
    </source>
</evidence>
<keyword evidence="7 11" id="KW-0376">Hydrogen peroxide</keyword>
<keyword evidence="3 10" id="KW-0349">Heme</keyword>
<evidence type="ECO:0000256" key="6">
    <source>
        <dbReference type="ARBA" id="ARBA00023004"/>
    </source>
</evidence>
<dbReference type="InterPro" id="IPR040333">
    <property type="entry name" value="Catalase_3"/>
</dbReference>
<dbReference type="InterPro" id="IPR024708">
    <property type="entry name" value="Catalase_AS"/>
</dbReference>
<evidence type="ECO:0000256" key="4">
    <source>
        <dbReference type="ARBA" id="ARBA00022723"/>
    </source>
</evidence>
<dbReference type="EC" id="1.11.1.6" evidence="11"/>
<evidence type="ECO:0000256" key="1">
    <source>
        <dbReference type="ARBA" id="ARBA00005329"/>
    </source>
</evidence>
<feature type="active site" evidence="9">
    <location>
        <position position="147"/>
    </location>
</feature>
<protein>
    <recommendedName>
        <fullName evidence="11">Catalase</fullName>
        <ecNumber evidence="11">1.11.1.6</ecNumber>
    </recommendedName>
</protein>
<keyword evidence="4 10" id="KW-0479">Metal-binding</keyword>
<dbReference type="GO" id="GO:0004096">
    <property type="term" value="F:catalase activity"/>
    <property type="evidence" value="ECO:0007669"/>
    <property type="project" value="UniProtKB-EC"/>
</dbReference>
<dbReference type="InterPro" id="IPR002226">
    <property type="entry name" value="Catalase_haem_BS"/>
</dbReference>
<evidence type="ECO:0000256" key="5">
    <source>
        <dbReference type="ARBA" id="ARBA00023002"/>
    </source>
</evidence>
<dbReference type="InterPro" id="IPR024711">
    <property type="entry name" value="Catalase_clade1/3"/>
</dbReference>
<keyword evidence="15" id="KW-1185">Reference proteome</keyword>
<feature type="non-terminal residue" evidence="14">
    <location>
        <position position="1"/>
    </location>
</feature>
<dbReference type="GO" id="GO:0042744">
    <property type="term" value="P:hydrogen peroxide catabolic process"/>
    <property type="evidence" value="ECO:0007669"/>
    <property type="project" value="UniProtKB-KW"/>
</dbReference>
<dbReference type="EMBL" id="BTSY01000004">
    <property type="protein sequence ID" value="GMT23698.1"/>
    <property type="molecule type" value="Genomic_DNA"/>
</dbReference>
<evidence type="ECO:0000313" key="15">
    <source>
        <dbReference type="Proteomes" id="UP001432322"/>
    </source>
</evidence>
<comment type="caution">
    <text evidence="14">The sequence shown here is derived from an EMBL/GenBank/DDBJ whole genome shotgun (WGS) entry which is preliminary data.</text>
</comment>
<evidence type="ECO:0000256" key="3">
    <source>
        <dbReference type="ARBA" id="ARBA00022617"/>
    </source>
</evidence>
<dbReference type="GO" id="GO:0042542">
    <property type="term" value="P:response to hydrogen peroxide"/>
    <property type="evidence" value="ECO:0007669"/>
    <property type="project" value="TreeGrafter"/>
</dbReference>
<comment type="cofactor">
    <cofactor evidence="10">
        <name>heme</name>
        <dbReference type="ChEBI" id="CHEBI:30413"/>
    </cofactor>
</comment>
<evidence type="ECO:0000256" key="2">
    <source>
        <dbReference type="ARBA" id="ARBA00022559"/>
    </source>
</evidence>
<dbReference type="GO" id="GO:0020037">
    <property type="term" value="F:heme binding"/>
    <property type="evidence" value="ECO:0007669"/>
    <property type="project" value="InterPro"/>
</dbReference>
<dbReference type="InterPro" id="IPR020835">
    <property type="entry name" value="Catalase_sf"/>
</dbReference>
<dbReference type="SMART" id="SM01060">
    <property type="entry name" value="Catalase"/>
    <property type="match status" value="1"/>
</dbReference>
<organism evidence="14 15">
    <name type="scientific">Pristionchus fissidentatus</name>
    <dbReference type="NCBI Taxonomy" id="1538716"/>
    <lineage>
        <taxon>Eukaryota</taxon>
        <taxon>Metazoa</taxon>
        <taxon>Ecdysozoa</taxon>
        <taxon>Nematoda</taxon>
        <taxon>Chromadorea</taxon>
        <taxon>Rhabditida</taxon>
        <taxon>Rhabditina</taxon>
        <taxon>Diplogasteromorpha</taxon>
        <taxon>Diplogasteroidea</taxon>
        <taxon>Neodiplogasteridae</taxon>
        <taxon>Pristionchus</taxon>
    </lineage>
</organism>
<keyword evidence="2 11" id="KW-0575">Peroxidase</keyword>
<dbReference type="InterPro" id="IPR018028">
    <property type="entry name" value="Catalase"/>
</dbReference>
<evidence type="ECO:0000256" key="12">
    <source>
        <dbReference type="RuleBase" id="RU004142"/>
    </source>
</evidence>
<dbReference type="PANTHER" id="PTHR11465:SF9">
    <property type="entry name" value="CATALASE"/>
    <property type="match status" value="1"/>
</dbReference>
<evidence type="ECO:0000256" key="11">
    <source>
        <dbReference type="RuleBase" id="RU000498"/>
    </source>
</evidence>
<reference evidence="14" key="1">
    <citation type="submission" date="2023-10" db="EMBL/GenBank/DDBJ databases">
        <title>Genome assembly of Pristionchus species.</title>
        <authorList>
            <person name="Yoshida K."/>
            <person name="Sommer R.J."/>
        </authorList>
    </citation>
    <scope>NUCLEOTIDE SEQUENCE</scope>
    <source>
        <strain evidence="14">RS5133</strain>
    </source>
</reference>